<accession>A0ABU8L303</accession>
<sequence length="311" mass="33214">MLKSDYEAYKPPEPTPITPKIANGQDVQLRNFSEVVRIQFADDEGDSTCTGTIIARDSILTAGHCGCGSGYRLDIQVGHPGPSSAKYVPLQLVDGPIVFPGYDCVHRAGIGRDLALFKIRPLEIDADGTPKLEDERNGELIIVFPVIRSAALVLDDPELRSLYIVGFGATESGELARNLQGAPVALLSRDCRTGYYALSVCAMYREFVMGHSYADPSAAPADTCGGDSGGPAYRMDGDLKILFGGTIDQPSARTLVGVTSRALFGVNHPYPGYCGGGGIYTAVGTAPVLAWLRQHNVDFSYDPSPLAENPQ</sequence>
<proteinExistence type="inferred from homology"/>
<evidence type="ECO:0000259" key="4">
    <source>
        <dbReference type="PROSITE" id="PS50240"/>
    </source>
</evidence>
<dbReference type="PROSITE" id="PS50240">
    <property type="entry name" value="TRYPSIN_DOM"/>
    <property type="match status" value="1"/>
</dbReference>
<dbReference type="InterPro" id="IPR001314">
    <property type="entry name" value="Peptidase_S1A"/>
</dbReference>
<dbReference type="GO" id="GO:0016787">
    <property type="term" value="F:hydrolase activity"/>
    <property type="evidence" value="ECO:0007669"/>
    <property type="project" value="UniProtKB-KW"/>
</dbReference>
<feature type="region of interest" description="Disordered" evidence="3">
    <location>
        <begin position="1"/>
        <end position="21"/>
    </location>
</feature>
<evidence type="ECO:0000256" key="3">
    <source>
        <dbReference type="SAM" id="MobiDB-lite"/>
    </source>
</evidence>
<dbReference type="InterPro" id="IPR050430">
    <property type="entry name" value="Peptidase_S1"/>
</dbReference>
<keyword evidence="6" id="KW-1185">Reference proteome</keyword>
<gene>
    <name evidence="5" type="ORF">O7A60_26825</name>
</gene>
<protein>
    <submittedName>
        <fullName evidence="5">Trypsin-like serine protease</fullName>
        <ecNumber evidence="5">3.4.21.-</ecNumber>
    </submittedName>
</protein>
<feature type="compositionally biased region" description="Basic and acidic residues" evidence="3">
    <location>
        <begin position="1"/>
        <end position="10"/>
    </location>
</feature>
<dbReference type="RefSeq" id="WP_337108748.1">
    <property type="nucleotide sequence ID" value="NZ_JAPYKS010000026.1"/>
</dbReference>
<dbReference type="InterPro" id="IPR018114">
    <property type="entry name" value="TRYPSIN_HIS"/>
</dbReference>
<dbReference type="Proteomes" id="UP001387293">
    <property type="component" value="Unassembled WGS sequence"/>
</dbReference>
<dbReference type="SMART" id="SM00020">
    <property type="entry name" value="Tryp_SPc"/>
    <property type="match status" value="1"/>
</dbReference>
<evidence type="ECO:0000256" key="1">
    <source>
        <dbReference type="ARBA" id="ARBA00007664"/>
    </source>
</evidence>
<keyword evidence="5" id="KW-0378">Hydrolase</keyword>
<dbReference type="InterPro" id="IPR001254">
    <property type="entry name" value="Trypsin_dom"/>
</dbReference>
<name>A0ABU8L303_9HYPH</name>
<dbReference type="EMBL" id="JAPYKS010000026">
    <property type="protein sequence ID" value="MEI9412340.1"/>
    <property type="molecule type" value="Genomic_DNA"/>
</dbReference>
<organism evidence="5 6">
    <name type="scientific">Mesorhizobium salmacidum</name>
    <dbReference type="NCBI Taxonomy" id="3015171"/>
    <lineage>
        <taxon>Bacteria</taxon>
        <taxon>Pseudomonadati</taxon>
        <taxon>Pseudomonadota</taxon>
        <taxon>Alphaproteobacteria</taxon>
        <taxon>Hyphomicrobiales</taxon>
        <taxon>Phyllobacteriaceae</taxon>
        <taxon>Mesorhizobium</taxon>
    </lineage>
</organism>
<feature type="domain" description="Peptidase S1" evidence="4">
    <location>
        <begin position="21"/>
        <end position="297"/>
    </location>
</feature>
<comment type="similarity">
    <text evidence="1">Belongs to the peptidase S1 family.</text>
</comment>
<dbReference type="PANTHER" id="PTHR24276">
    <property type="entry name" value="POLYSERASE-RELATED"/>
    <property type="match status" value="1"/>
</dbReference>
<dbReference type="Pfam" id="PF00089">
    <property type="entry name" value="Trypsin"/>
    <property type="match status" value="1"/>
</dbReference>
<dbReference type="EC" id="3.4.21.-" evidence="5"/>
<evidence type="ECO:0000313" key="6">
    <source>
        <dbReference type="Proteomes" id="UP001387293"/>
    </source>
</evidence>
<dbReference type="PRINTS" id="PR00722">
    <property type="entry name" value="CHYMOTRYPSIN"/>
</dbReference>
<evidence type="ECO:0000256" key="2">
    <source>
        <dbReference type="ARBA" id="ARBA00023157"/>
    </source>
</evidence>
<dbReference type="PROSITE" id="PS00134">
    <property type="entry name" value="TRYPSIN_HIS"/>
    <property type="match status" value="1"/>
</dbReference>
<dbReference type="SUPFAM" id="SSF50494">
    <property type="entry name" value="Trypsin-like serine proteases"/>
    <property type="match status" value="1"/>
</dbReference>
<reference evidence="5 6" key="1">
    <citation type="submission" date="2022-12" db="EMBL/GenBank/DDBJ databases">
        <authorList>
            <person name="Muema E."/>
        </authorList>
    </citation>
    <scope>NUCLEOTIDE SEQUENCE [LARGE SCALE GENOMIC DNA]</scope>
    <source>
        <strain evidence="6">1326</strain>
    </source>
</reference>
<evidence type="ECO:0000313" key="5">
    <source>
        <dbReference type="EMBL" id="MEI9412340.1"/>
    </source>
</evidence>
<comment type="caution">
    <text evidence="5">The sequence shown here is derived from an EMBL/GenBank/DDBJ whole genome shotgun (WGS) entry which is preliminary data.</text>
</comment>
<keyword evidence="2" id="KW-1015">Disulfide bond</keyword>
<dbReference type="InterPro" id="IPR009003">
    <property type="entry name" value="Peptidase_S1_PA"/>
</dbReference>
<dbReference type="InterPro" id="IPR043504">
    <property type="entry name" value="Peptidase_S1_PA_chymotrypsin"/>
</dbReference>
<dbReference type="PANTHER" id="PTHR24276:SF98">
    <property type="entry name" value="FI18310P1-RELATED"/>
    <property type="match status" value="1"/>
</dbReference>
<dbReference type="Gene3D" id="2.40.10.10">
    <property type="entry name" value="Trypsin-like serine proteases"/>
    <property type="match status" value="1"/>
</dbReference>